<dbReference type="SUPFAM" id="SSF56553">
    <property type="entry name" value="Insert subdomain of RNA polymerase alpha subunit"/>
    <property type="match status" value="1"/>
</dbReference>
<dbReference type="GO" id="GO:0006351">
    <property type="term" value="P:DNA-templated transcription"/>
    <property type="evidence" value="ECO:0007669"/>
    <property type="project" value="InterPro"/>
</dbReference>
<dbReference type="InterPro" id="IPR022842">
    <property type="entry name" value="RNAP_Rpo3/Rpb3/RPAC1"/>
</dbReference>
<dbReference type="InterPro" id="IPR011262">
    <property type="entry name" value="DNA-dir_RNA_pol_insert"/>
</dbReference>
<evidence type="ECO:0000256" key="1">
    <source>
        <dbReference type="ARBA" id="ARBA00004123"/>
    </source>
</evidence>
<evidence type="ECO:0000256" key="4">
    <source>
        <dbReference type="ARBA" id="ARBA00023163"/>
    </source>
</evidence>
<keyword evidence="3" id="KW-0240">DNA-directed RNA polymerase</keyword>
<dbReference type="InterPro" id="IPR050518">
    <property type="entry name" value="Rpo3/RPB3_RNA_Pol_subunit"/>
</dbReference>
<accession>A0A6A7BWA0</accession>
<evidence type="ECO:0000259" key="7">
    <source>
        <dbReference type="SMART" id="SM00662"/>
    </source>
</evidence>
<dbReference type="GO" id="GO:0003677">
    <property type="term" value="F:DNA binding"/>
    <property type="evidence" value="ECO:0007669"/>
    <property type="project" value="InterPro"/>
</dbReference>
<keyword evidence="5" id="KW-0539">Nucleus</keyword>
<dbReference type="InterPro" id="IPR011263">
    <property type="entry name" value="DNA-dir_RNA_pol_RpoA/D/Rpb3"/>
</dbReference>
<dbReference type="InterPro" id="IPR036643">
    <property type="entry name" value="RNApol_insert_sf"/>
</dbReference>
<dbReference type="HAMAP" id="MF_00320">
    <property type="entry name" value="RNApol_arch_Rpo3"/>
    <property type="match status" value="1"/>
</dbReference>
<dbReference type="EMBL" id="MU006003">
    <property type="protein sequence ID" value="KAF2858768.1"/>
    <property type="molecule type" value="Genomic_DNA"/>
</dbReference>
<comment type="subcellular location">
    <subcellularLocation>
        <location evidence="1">Nucleus</location>
    </subcellularLocation>
</comment>
<comment type="similarity">
    <text evidence="6">Belongs to the archaeal Rpo3/eukaryotic RPB3 RNA polymerase subunit family.</text>
</comment>
<dbReference type="PANTHER" id="PTHR11800">
    <property type="entry name" value="DNA-DIRECTED RNA POLYMERASE"/>
    <property type="match status" value="1"/>
</dbReference>
<organism evidence="8 9">
    <name type="scientific">Piedraia hortae CBS 480.64</name>
    <dbReference type="NCBI Taxonomy" id="1314780"/>
    <lineage>
        <taxon>Eukaryota</taxon>
        <taxon>Fungi</taxon>
        <taxon>Dikarya</taxon>
        <taxon>Ascomycota</taxon>
        <taxon>Pezizomycotina</taxon>
        <taxon>Dothideomycetes</taxon>
        <taxon>Dothideomycetidae</taxon>
        <taxon>Capnodiales</taxon>
        <taxon>Piedraiaceae</taxon>
        <taxon>Piedraia</taxon>
    </lineage>
</organism>
<dbReference type="Pfam" id="PF01193">
    <property type="entry name" value="RNA_pol_L"/>
    <property type="match status" value="1"/>
</dbReference>
<dbReference type="Gene3D" id="3.30.1360.10">
    <property type="entry name" value="RNA polymerase, RBP11-like subunit"/>
    <property type="match status" value="1"/>
</dbReference>
<dbReference type="InterPro" id="IPR033901">
    <property type="entry name" value="RNAPI/III_AC40"/>
</dbReference>
<dbReference type="CDD" id="cd07032">
    <property type="entry name" value="RNAP_I_II_AC40"/>
    <property type="match status" value="1"/>
</dbReference>
<gene>
    <name evidence="8" type="ORF">K470DRAFT_259483</name>
</gene>
<dbReference type="Proteomes" id="UP000799421">
    <property type="component" value="Unassembled WGS sequence"/>
</dbReference>
<name>A0A6A7BWA0_9PEZI</name>
<dbReference type="PROSITE" id="PS00446">
    <property type="entry name" value="RNA_POL_D_30KD"/>
    <property type="match status" value="1"/>
</dbReference>
<evidence type="ECO:0000256" key="2">
    <source>
        <dbReference type="ARBA" id="ARBA00022083"/>
    </source>
</evidence>
<proteinExistence type="inferred from homology"/>
<evidence type="ECO:0000256" key="5">
    <source>
        <dbReference type="ARBA" id="ARBA00023242"/>
    </source>
</evidence>
<dbReference type="GO" id="GO:0005666">
    <property type="term" value="C:RNA polymerase III complex"/>
    <property type="evidence" value="ECO:0007669"/>
    <property type="project" value="TreeGrafter"/>
</dbReference>
<evidence type="ECO:0000313" key="8">
    <source>
        <dbReference type="EMBL" id="KAF2858768.1"/>
    </source>
</evidence>
<keyword evidence="9" id="KW-1185">Reference proteome</keyword>
<dbReference type="SUPFAM" id="SSF55257">
    <property type="entry name" value="RBP11-like subunits of RNA polymerase"/>
    <property type="match status" value="1"/>
</dbReference>
<dbReference type="InterPro" id="IPR001514">
    <property type="entry name" value="DNA-dir_RNA_pol_30-40kDasu_CS"/>
</dbReference>
<keyword evidence="4" id="KW-0804">Transcription</keyword>
<dbReference type="OrthoDB" id="270173at2759"/>
<dbReference type="PANTHER" id="PTHR11800:SF13">
    <property type="entry name" value="DNA-DIRECTED RNA POLYMERASES I AND III SUBUNIT RPAC1"/>
    <property type="match status" value="1"/>
</dbReference>
<sequence>MSKSWAPLSQEELEKRRLVRCNKETVTDVSATDVIGHWGPGVDESWDIEKFKKNLSVVFHEKRPYNNTFSLFGVDASIANAFRRIMLAELPTVAIEIVNILDNTSVIHDEVLSHRLGLIPLTAGTEGLNWLKWYRKLPPKDDYAAQASWPYDIDLTPNPDGEPDPHNNFNTLILELNVECRWATQAQDGRDGKALARAGENDPKIRYVNSSVYAHQLKFRPQQGQEAYFSGDNVLRPVNPDILIARLSPGQRIQLQCFCIKGIGSDHAKFSPVATATYRLLPDIKITEPITGADAIKFQKCFPRGVIKLVDGPNGTKQAEVDDPMKDTVSRECLNHSEFEGKVRLGRIRDHFIFTVESTGQYTSEDLFLDSVRLLRLKAQKFTNHLDDLEAGV</sequence>
<evidence type="ECO:0000313" key="9">
    <source>
        <dbReference type="Proteomes" id="UP000799421"/>
    </source>
</evidence>
<evidence type="ECO:0000256" key="6">
    <source>
        <dbReference type="ARBA" id="ARBA00025804"/>
    </source>
</evidence>
<dbReference type="GO" id="GO:0055029">
    <property type="term" value="C:nuclear DNA-directed RNA polymerase complex"/>
    <property type="evidence" value="ECO:0007669"/>
    <property type="project" value="UniProtKB-ARBA"/>
</dbReference>
<dbReference type="AlphaFoldDB" id="A0A6A7BWA0"/>
<protein>
    <recommendedName>
        <fullName evidence="2">DNA-directed RNA polymerases I and III subunit RPAC1</fullName>
    </recommendedName>
</protein>
<dbReference type="InterPro" id="IPR036603">
    <property type="entry name" value="RBP11-like"/>
</dbReference>
<dbReference type="GO" id="GO:0003899">
    <property type="term" value="F:DNA-directed RNA polymerase activity"/>
    <property type="evidence" value="ECO:0007669"/>
    <property type="project" value="InterPro"/>
</dbReference>
<dbReference type="Gene3D" id="2.170.120.12">
    <property type="entry name" value="DNA-directed RNA polymerase, insert domain"/>
    <property type="match status" value="1"/>
</dbReference>
<evidence type="ECO:0000256" key="3">
    <source>
        <dbReference type="ARBA" id="ARBA00022478"/>
    </source>
</evidence>
<reference evidence="8" key="1">
    <citation type="journal article" date="2020" name="Stud. Mycol.">
        <title>101 Dothideomycetes genomes: a test case for predicting lifestyles and emergence of pathogens.</title>
        <authorList>
            <person name="Haridas S."/>
            <person name="Albert R."/>
            <person name="Binder M."/>
            <person name="Bloem J."/>
            <person name="Labutti K."/>
            <person name="Salamov A."/>
            <person name="Andreopoulos B."/>
            <person name="Baker S."/>
            <person name="Barry K."/>
            <person name="Bills G."/>
            <person name="Bluhm B."/>
            <person name="Cannon C."/>
            <person name="Castanera R."/>
            <person name="Culley D."/>
            <person name="Daum C."/>
            <person name="Ezra D."/>
            <person name="Gonzalez J."/>
            <person name="Henrissat B."/>
            <person name="Kuo A."/>
            <person name="Liang C."/>
            <person name="Lipzen A."/>
            <person name="Lutzoni F."/>
            <person name="Magnuson J."/>
            <person name="Mondo S."/>
            <person name="Nolan M."/>
            <person name="Ohm R."/>
            <person name="Pangilinan J."/>
            <person name="Park H.-J."/>
            <person name="Ramirez L."/>
            <person name="Alfaro M."/>
            <person name="Sun H."/>
            <person name="Tritt A."/>
            <person name="Yoshinaga Y."/>
            <person name="Zwiers L.-H."/>
            <person name="Turgeon B."/>
            <person name="Goodwin S."/>
            <person name="Spatafora J."/>
            <person name="Crous P."/>
            <person name="Grigoriev I."/>
        </authorList>
    </citation>
    <scope>NUCLEOTIDE SEQUENCE</scope>
    <source>
        <strain evidence="8">CBS 480.64</strain>
    </source>
</reference>
<feature type="domain" description="DNA-directed RNA polymerase RpoA/D/Rpb3-type" evidence="7">
    <location>
        <begin position="66"/>
        <end position="385"/>
    </location>
</feature>
<dbReference type="GO" id="GO:0005736">
    <property type="term" value="C:RNA polymerase I complex"/>
    <property type="evidence" value="ECO:0007669"/>
    <property type="project" value="TreeGrafter"/>
</dbReference>
<dbReference type="GO" id="GO:0046983">
    <property type="term" value="F:protein dimerization activity"/>
    <property type="evidence" value="ECO:0007669"/>
    <property type="project" value="InterPro"/>
</dbReference>
<dbReference type="SMART" id="SM00662">
    <property type="entry name" value="RPOLD"/>
    <property type="match status" value="1"/>
</dbReference>
<dbReference type="Pfam" id="PF01000">
    <property type="entry name" value="RNA_pol_A_bac"/>
    <property type="match status" value="1"/>
</dbReference>